<evidence type="ECO:0000256" key="6">
    <source>
        <dbReference type="ARBA" id="ARBA00022692"/>
    </source>
</evidence>
<dbReference type="GO" id="GO:0016705">
    <property type="term" value="F:oxidoreductase activity, acting on paired donors, with incorporation or reduction of molecular oxygen"/>
    <property type="evidence" value="ECO:0007669"/>
    <property type="project" value="InterPro"/>
</dbReference>
<evidence type="ECO:0000256" key="12">
    <source>
        <dbReference type="ARBA" id="ARBA00023136"/>
    </source>
</evidence>
<protein>
    <submittedName>
        <fullName evidence="15">Cytochrome P450</fullName>
    </submittedName>
</protein>
<dbReference type="GO" id="GO:0020037">
    <property type="term" value="F:heme binding"/>
    <property type="evidence" value="ECO:0007669"/>
    <property type="project" value="InterPro"/>
</dbReference>
<reference evidence="15" key="1">
    <citation type="submission" date="2023-03" db="EMBL/GenBank/DDBJ databases">
        <title>Massive genome expansion in bonnet fungi (Mycena s.s.) driven by repeated elements and novel gene families across ecological guilds.</title>
        <authorList>
            <consortium name="Lawrence Berkeley National Laboratory"/>
            <person name="Harder C.B."/>
            <person name="Miyauchi S."/>
            <person name="Viragh M."/>
            <person name="Kuo A."/>
            <person name="Thoen E."/>
            <person name="Andreopoulos B."/>
            <person name="Lu D."/>
            <person name="Skrede I."/>
            <person name="Drula E."/>
            <person name="Henrissat B."/>
            <person name="Morin E."/>
            <person name="Kohler A."/>
            <person name="Barry K."/>
            <person name="LaButti K."/>
            <person name="Morin E."/>
            <person name="Salamov A."/>
            <person name="Lipzen A."/>
            <person name="Mereny Z."/>
            <person name="Hegedus B."/>
            <person name="Baldrian P."/>
            <person name="Stursova M."/>
            <person name="Weitz H."/>
            <person name="Taylor A."/>
            <person name="Grigoriev I.V."/>
            <person name="Nagy L.G."/>
            <person name="Martin F."/>
            <person name="Kauserud H."/>
        </authorList>
    </citation>
    <scope>NUCLEOTIDE SEQUENCE</scope>
    <source>
        <strain evidence="15">CBHHK002</strain>
    </source>
</reference>
<evidence type="ECO:0000256" key="2">
    <source>
        <dbReference type="ARBA" id="ARBA00004370"/>
    </source>
</evidence>
<dbReference type="PANTHER" id="PTHR24305">
    <property type="entry name" value="CYTOCHROME P450"/>
    <property type="match status" value="1"/>
</dbReference>
<dbReference type="PANTHER" id="PTHR24305:SF166">
    <property type="entry name" value="CYTOCHROME P450 12A4, MITOCHONDRIAL-RELATED"/>
    <property type="match status" value="1"/>
</dbReference>
<name>A0AAD6ZMA5_9AGAR</name>
<sequence>MISQLLIPIAGTILFYVLFHALSIVYRELTSPLRYMAGPKTRSLLLGNSQEMMEDPNLTDRWRSEFGATFRFKGVFGISELHTSDIKAINHVISKSNVYRRAPFARARSGQLTGNGILSVDLDDHKRFNPVFGVAQMRVITEVFVEKAIQLRDIWAQQVRDNQGTVRIEVVSWLRLMTLEIIGKAGFNYDFDALVPDKDKKPNDLNEVLKQILHSPLSNRYAIFRLAQSLPLPGKSLFLAARTEMFSIGHRILASSKADIVASEGEKNLGGKRDLLSTLLKTNLSPDVPANQRLSDRELVSQIPTFFVAGHETTSTAASWALHALSQNIIAQTKLRKELLTVSTDNPTMDELNSLPYLESVVQETLRIHSPVTFRHRMAMEEDVLPLSKPYVDKEGKPHDSLVIPKGQIIYIPILAVNTDKDIWGPDAREWKPERWETIPDEVGAIPTVWGNILTFFAGPHNCVGSRFAILALKAMLFTIIRAFEVEKAVPEGGIGRTAESPLRPIVLAEGNRKSSLPLILKAYDVHGV</sequence>
<keyword evidence="10 13" id="KW-0408">Iron</keyword>
<dbReference type="InterPro" id="IPR036396">
    <property type="entry name" value="Cyt_P450_sf"/>
</dbReference>
<dbReference type="GO" id="GO:0004497">
    <property type="term" value="F:monooxygenase activity"/>
    <property type="evidence" value="ECO:0007669"/>
    <property type="project" value="UniProtKB-KW"/>
</dbReference>
<comment type="cofactor">
    <cofactor evidence="1 13">
        <name>heme</name>
        <dbReference type="ChEBI" id="CHEBI:30413"/>
    </cofactor>
</comment>
<dbReference type="EMBL" id="JARIHO010000038">
    <property type="protein sequence ID" value="KAJ7328869.1"/>
    <property type="molecule type" value="Genomic_DNA"/>
</dbReference>
<evidence type="ECO:0000256" key="14">
    <source>
        <dbReference type="SAM" id="Phobius"/>
    </source>
</evidence>
<keyword evidence="7 13" id="KW-0479">Metal-binding</keyword>
<evidence type="ECO:0000256" key="13">
    <source>
        <dbReference type="PIRSR" id="PIRSR602403-1"/>
    </source>
</evidence>
<evidence type="ECO:0000256" key="8">
    <source>
        <dbReference type="ARBA" id="ARBA00022989"/>
    </source>
</evidence>
<keyword evidence="12 14" id="KW-0472">Membrane</keyword>
<keyword evidence="9" id="KW-0560">Oxidoreductase</keyword>
<evidence type="ECO:0000256" key="10">
    <source>
        <dbReference type="ARBA" id="ARBA00023004"/>
    </source>
</evidence>
<keyword evidence="5 13" id="KW-0349">Heme</keyword>
<evidence type="ECO:0000256" key="7">
    <source>
        <dbReference type="ARBA" id="ARBA00022723"/>
    </source>
</evidence>
<evidence type="ECO:0000313" key="15">
    <source>
        <dbReference type="EMBL" id="KAJ7328869.1"/>
    </source>
</evidence>
<dbReference type="Gene3D" id="1.10.630.10">
    <property type="entry name" value="Cytochrome P450"/>
    <property type="match status" value="1"/>
</dbReference>
<evidence type="ECO:0000313" key="16">
    <source>
        <dbReference type="Proteomes" id="UP001218218"/>
    </source>
</evidence>
<dbReference type="PRINTS" id="PR00385">
    <property type="entry name" value="P450"/>
</dbReference>
<accession>A0AAD6ZMA5</accession>
<comment type="subcellular location">
    <subcellularLocation>
        <location evidence="2">Membrane</location>
    </subcellularLocation>
</comment>
<dbReference type="Proteomes" id="UP001218218">
    <property type="component" value="Unassembled WGS sequence"/>
</dbReference>
<evidence type="ECO:0000256" key="3">
    <source>
        <dbReference type="ARBA" id="ARBA00004721"/>
    </source>
</evidence>
<proteinExistence type="inferred from homology"/>
<comment type="caution">
    <text evidence="15">The sequence shown here is derived from an EMBL/GenBank/DDBJ whole genome shotgun (WGS) entry which is preliminary data.</text>
</comment>
<keyword evidence="6 14" id="KW-0812">Transmembrane</keyword>
<dbReference type="InterPro" id="IPR001128">
    <property type="entry name" value="Cyt_P450"/>
</dbReference>
<keyword evidence="11" id="KW-0503">Monooxygenase</keyword>
<evidence type="ECO:0000256" key="11">
    <source>
        <dbReference type="ARBA" id="ARBA00023033"/>
    </source>
</evidence>
<dbReference type="Pfam" id="PF00067">
    <property type="entry name" value="p450"/>
    <property type="match status" value="1"/>
</dbReference>
<dbReference type="GO" id="GO:0016020">
    <property type="term" value="C:membrane"/>
    <property type="evidence" value="ECO:0007669"/>
    <property type="project" value="UniProtKB-SubCell"/>
</dbReference>
<dbReference type="AlphaFoldDB" id="A0AAD6ZMA5"/>
<organism evidence="15 16">
    <name type="scientific">Mycena albidolilacea</name>
    <dbReference type="NCBI Taxonomy" id="1033008"/>
    <lineage>
        <taxon>Eukaryota</taxon>
        <taxon>Fungi</taxon>
        <taxon>Dikarya</taxon>
        <taxon>Basidiomycota</taxon>
        <taxon>Agaricomycotina</taxon>
        <taxon>Agaricomycetes</taxon>
        <taxon>Agaricomycetidae</taxon>
        <taxon>Agaricales</taxon>
        <taxon>Marasmiineae</taxon>
        <taxon>Mycenaceae</taxon>
        <taxon>Mycena</taxon>
    </lineage>
</organism>
<gene>
    <name evidence="15" type="ORF">DFH08DRAFT_883449</name>
</gene>
<dbReference type="InterPro" id="IPR050121">
    <property type="entry name" value="Cytochrome_P450_monoxygenase"/>
</dbReference>
<dbReference type="InterPro" id="IPR002403">
    <property type="entry name" value="Cyt_P450_E_grp-IV"/>
</dbReference>
<comment type="pathway">
    <text evidence="3">Secondary metabolite biosynthesis; terpenoid biosynthesis.</text>
</comment>
<dbReference type="GO" id="GO:0005506">
    <property type="term" value="F:iron ion binding"/>
    <property type="evidence" value="ECO:0007669"/>
    <property type="project" value="InterPro"/>
</dbReference>
<evidence type="ECO:0000256" key="1">
    <source>
        <dbReference type="ARBA" id="ARBA00001971"/>
    </source>
</evidence>
<keyword evidence="16" id="KW-1185">Reference proteome</keyword>
<feature type="binding site" description="axial binding residue" evidence="13">
    <location>
        <position position="463"/>
    </location>
    <ligand>
        <name>heme</name>
        <dbReference type="ChEBI" id="CHEBI:30413"/>
    </ligand>
    <ligandPart>
        <name>Fe</name>
        <dbReference type="ChEBI" id="CHEBI:18248"/>
    </ligandPart>
</feature>
<evidence type="ECO:0000256" key="9">
    <source>
        <dbReference type="ARBA" id="ARBA00023002"/>
    </source>
</evidence>
<comment type="similarity">
    <text evidence="4">Belongs to the cytochrome P450 family.</text>
</comment>
<keyword evidence="8 14" id="KW-1133">Transmembrane helix</keyword>
<evidence type="ECO:0000256" key="5">
    <source>
        <dbReference type="ARBA" id="ARBA00022617"/>
    </source>
</evidence>
<dbReference type="SUPFAM" id="SSF48264">
    <property type="entry name" value="Cytochrome P450"/>
    <property type="match status" value="1"/>
</dbReference>
<evidence type="ECO:0000256" key="4">
    <source>
        <dbReference type="ARBA" id="ARBA00010617"/>
    </source>
</evidence>
<feature type="transmembrane region" description="Helical" evidence="14">
    <location>
        <begin position="6"/>
        <end position="26"/>
    </location>
</feature>
<dbReference type="PRINTS" id="PR00465">
    <property type="entry name" value="EP450IV"/>
</dbReference>